<sequence length="645" mass="74888">MDLKRKSSSLTDVGTSSEKRLKIQENSGEEFEPDSFISAIASNDVKLITKELYLLKKEQLPVKTAILRLIGNLCELKETAQIIALNNVLLEKVVNCLKLDDQKAGEQALRILRLLSKRSQLSKSVLRTNGCLYIAKNLVKNKNNKIDVFQEQPEILATFCNLFKFHPQLVAKQFSEYSQWIELILRCIRCSQELRSVLGETSINKILELKENKEKLTDIHCRFLCSFLEHPNFIPCVLNHIRCYLDSTSYKCQIEYISPEQKPLFPAIIDPPYNDRQKKDRQFWPLCKDFSAGDLLSYPSAIDLFENKEEKISENDNLSFEKELRLMQKLVHIEIRLIAHFSHKEEKQSIFLINQEVITLLVQYISEAPEMDNRLARALRRLSCHQSGLPLLLEMNFQRIIISRLIRRNCLLNRYARPCGRCDVRRDFGRLLLSDHALLADSRMGEYILLTTQMDPTKNLLDSTDEENKRIYTLMAAVILIRQPERRSRFFLKFRPIEAIFDVFGDLLRKCSQNEISLEEGTAEATLCCDIIATLACIFPHQLLESSTTSISNFVPLEATKSDQKCLLLERNFENLTEEILKFRNSKGQHLLTVLKEDLCNFNEYFSGMFGSEFVQKLEYKDQFIFDSEEENCCCSQEDFIKFLV</sequence>
<evidence type="ECO:0000313" key="3">
    <source>
        <dbReference type="WBParaSite" id="scaffold4564_cov155.g8347"/>
    </source>
</evidence>
<protein>
    <submittedName>
        <fullName evidence="3">Uncharacterized protein</fullName>
    </submittedName>
</protein>
<evidence type="ECO:0000256" key="1">
    <source>
        <dbReference type="SAM" id="MobiDB-lite"/>
    </source>
</evidence>
<dbReference type="Gene3D" id="1.25.10.10">
    <property type="entry name" value="Leucine-rich Repeat Variant"/>
    <property type="match status" value="1"/>
</dbReference>
<reference evidence="3" key="1">
    <citation type="submission" date="2022-11" db="UniProtKB">
        <authorList>
            <consortium name="WormBaseParasite"/>
        </authorList>
    </citation>
    <scope>IDENTIFICATION</scope>
</reference>
<feature type="region of interest" description="Disordered" evidence="1">
    <location>
        <begin position="1"/>
        <end position="27"/>
    </location>
</feature>
<dbReference type="InterPro" id="IPR016024">
    <property type="entry name" value="ARM-type_fold"/>
</dbReference>
<dbReference type="PANTHER" id="PTHR23312:SF8">
    <property type="entry name" value="ARMADILLO REPEAT-CONTAINING PROTEIN 5"/>
    <property type="match status" value="1"/>
</dbReference>
<dbReference type="InterPro" id="IPR011989">
    <property type="entry name" value="ARM-like"/>
</dbReference>
<name>A0A915MQQ2_MELJA</name>
<keyword evidence="2" id="KW-1185">Reference proteome</keyword>
<dbReference type="WBParaSite" id="scaffold4564_cov155.g8347">
    <property type="protein sequence ID" value="scaffold4564_cov155.g8347"/>
    <property type="gene ID" value="scaffold4564_cov155.g8347"/>
</dbReference>
<dbReference type="PANTHER" id="PTHR23312">
    <property type="entry name" value="ARMC5 ARMADILLO REPEAT-CONTAINING -RELATED"/>
    <property type="match status" value="1"/>
</dbReference>
<evidence type="ECO:0000313" key="2">
    <source>
        <dbReference type="Proteomes" id="UP000887561"/>
    </source>
</evidence>
<proteinExistence type="predicted"/>
<dbReference type="AlphaFoldDB" id="A0A915MQQ2"/>
<dbReference type="GO" id="GO:0009653">
    <property type="term" value="P:anatomical structure morphogenesis"/>
    <property type="evidence" value="ECO:0007669"/>
    <property type="project" value="TreeGrafter"/>
</dbReference>
<accession>A0A915MQQ2</accession>
<organism evidence="2 3">
    <name type="scientific">Meloidogyne javanica</name>
    <name type="common">Root-knot nematode worm</name>
    <dbReference type="NCBI Taxonomy" id="6303"/>
    <lineage>
        <taxon>Eukaryota</taxon>
        <taxon>Metazoa</taxon>
        <taxon>Ecdysozoa</taxon>
        <taxon>Nematoda</taxon>
        <taxon>Chromadorea</taxon>
        <taxon>Rhabditida</taxon>
        <taxon>Tylenchina</taxon>
        <taxon>Tylenchomorpha</taxon>
        <taxon>Tylenchoidea</taxon>
        <taxon>Meloidogynidae</taxon>
        <taxon>Meloidogyninae</taxon>
        <taxon>Meloidogyne</taxon>
        <taxon>Meloidogyne incognita group</taxon>
    </lineage>
</organism>
<dbReference type="SUPFAM" id="SSF48371">
    <property type="entry name" value="ARM repeat"/>
    <property type="match status" value="1"/>
</dbReference>
<dbReference type="Proteomes" id="UP000887561">
    <property type="component" value="Unplaced"/>
</dbReference>
<dbReference type="GO" id="GO:0005829">
    <property type="term" value="C:cytosol"/>
    <property type="evidence" value="ECO:0007669"/>
    <property type="project" value="TreeGrafter"/>
</dbReference>